<name>A0ABT3G294_9BACT</name>
<evidence type="ECO:0000256" key="5">
    <source>
        <dbReference type="ARBA" id="ARBA00022597"/>
    </source>
</evidence>
<dbReference type="InterPro" id="IPR003715">
    <property type="entry name" value="Poly_export_N"/>
</dbReference>
<keyword evidence="9" id="KW-0406">Ion transport</keyword>
<evidence type="ECO:0000256" key="9">
    <source>
        <dbReference type="ARBA" id="ARBA00023065"/>
    </source>
</evidence>
<comment type="similarity">
    <text evidence="2">Belongs to the BexD/CtrA/VexA family.</text>
</comment>
<protein>
    <submittedName>
        <fullName evidence="18">Polysaccharide export protein</fullName>
    </submittedName>
</protein>
<evidence type="ECO:0000256" key="7">
    <source>
        <dbReference type="ARBA" id="ARBA00022729"/>
    </source>
</evidence>
<evidence type="ECO:0000259" key="17">
    <source>
        <dbReference type="Pfam" id="PF22461"/>
    </source>
</evidence>
<accession>A0ABT3G294</accession>
<evidence type="ECO:0000256" key="13">
    <source>
        <dbReference type="ARBA" id="ARBA00023237"/>
    </source>
</evidence>
<keyword evidence="6" id="KW-0812">Transmembrane</keyword>
<evidence type="ECO:0000256" key="10">
    <source>
        <dbReference type="ARBA" id="ARBA00023114"/>
    </source>
</evidence>
<sequence length="197" mass="20433">MNIKLFLIIAAMIGAFAALTGGASGQAPAGGRASGTIGSMDTVEIRVFREEELTTMGQLSPNGTITMPLIGAVKMAGLTTDQAAAAITAKLKDGFLVNPQVSVSIEARVRRSITVLGQVQNSGVFELPANRKLTVVEAIGMAGGATRIANTKKITLKRNTGGKPQVSILNLKDITSGKTADIPLRDGDVLTVPESLF</sequence>
<proteinExistence type="inferred from homology"/>
<keyword evidence="5" id="KW-0762">Sugar transport</keyword>
<evidence type="ECO:0000256" key="12">
    <source>
        <dbReference type="ARBA" id="ARBA00023139"/>
    </source>
</evidence>
<reference evidence="18" key="1">
    <citation type="submission" date="2022-10" db="EMBL/GenBank/DDBJ databases">
        <title>Luteolibacter sp. GHJ8, whole genome shotgun sequencing project.</title>
        <authorList>
            <person name="Zhao G."/>
            <person name="Shen L."/>
        </authorList>
    </citation>
    <scope>NUCLEOTIDE SEQUENCE</scope>
    <source>
        <strain evidence="18">GHJ8</strain>
    </source>
</reference>
<dbReference type="RefSeq" id="WP_264513460.1">
    <property type="nucleotide sequence ID" value="NZ_JAPDDR010000004.1"/>
</dbReference>
<evidence type="ECO:0000256" key="1">
    <source>
        <dbReference type="ARBA" id="ARBA00004571"/>
    </source>
</evidence>
<dbReference type="InterPro" id="IPR054765">
    <property type="entry name" value="SLBB_dom"/>
</dbReference>
<keyword evidence="3" id="KW-0813">Transport</keyword>
<dbReference type="PANTHER" id="PTHR33619">
    <property type="entry name" value="POLYSACCHARIDE EXPORT PROTEIN GFCE-RELATED"/>
    <property type="match status" value="1"/>
</dbReference>
<dbReference type="PANTHER" id="PTHR33619:SF3">
    <property type="entry name" value="POLYSACCHARIDE EXPORT PROTEIN GFCE-RELATED"/>
    <property type="match status" value="1"/>
</dbReference>
<keyword evidence="4" id="KW-1134">Transmembrane beta strand</keyword>
<evidence type="ECO:0000256" key="2">
    <source>
        <dbReference type="ARBA" id="ARBA00009450"/>
    </source>
</evidence>
<evidence type="ECO:0000256" key="4">
    <source>
        <dbReference type="ARBA" id="ARBA00022452"/>
    </source>
</evidence>
<dbReference type="Pfam" id="PF02563">
    <property type="entry name" value="Poly_export"/>
    <property type="match status" value="1"/>
</dbReference>
<evidence type="ECO:0000256" key="15">
    <source>
        <dbReference type="SAM" id="SignalP"/>
    </source>
</evidence>
<keyword evidence="13" id="KW-0998">Cell outer membrane</keyword>
<keyword evidence="10" id="KW-0626">Porin</keyword>
<keyword evidence="11" id="KW-0472">Membrane</keyword>
<evidence type="ECO:0000256" key="3">
    <source>
        <dbReference type="ARBA" id="ARBA00022448"/>
    </source>
</evidence>
<dbReference type="InterPro" id="IPR049712">
    <property type="entry name" value="Poly_export"/>
</dbReference>
<gene>
    <name evidence="18" type="ORF">OJ996_10250</name>
</gene>
<dbReference type="EMBL" id="JAPDDR010000004">
    <property type="protein sequence ID" value="MCW1913958.1"/>
    <property type="molecule type" value="Genomic_DNA"/>
</dbReference>
<comment type="subcellular location">
    <subcellularLocation>
        <location evidence="1">Cell outer membrane</location>
        <topology evidence="1">Multi-pass membrane protein</topology>
    </subcellularLocation>
</comment>
<keyword evidence="12" id="KW-0564">Palmitate</keyword>
<feature type="domain" description="Polysaccharide export protein N-terminal" evidence="16">
    <location>
        <begin position="36"/>
        <end position="105"/>
    </location>
</feature>
<feature type="signal peptide" evidence="15">
    <location>
        <begin position="1"/>
        <end position="17"/>
    </location>
</feature>
<dbReference type="Pfam" id="PF22461">
    <property type="entry name" value="SLBB_2"/>
    <property type="match status" value="1"/>
</dbReference>
<keyword evidence="7 15" id="KW-0732">Signal</keyword>
<keyword evidence="8" id="KW-0625">Polysaccharide transport</keyword>
<dbReference type="Proteomes" id="UP001165653">
    <property type="component" value="Unassembled WGS sequence"/>
</dbReference>
<evidence type="ECO:0000256" key="11">
    <source>
        <dbReference type="ARBA" id="ARBA00023136"/>
    </source>
</evidence>
<evidence type="ECO:0000259" key="16">
    <source>
        <dbReference type="Pfam" id="PF02563"/>
    </source>
</evidence>
<keyword evidence="19" id="KW-1185">Reference proteome</keyword>
<evidence type="ECO:0000256" key="14">
    <source>
        <dbReference type="ARBA" id="ARBA00023288"/>
    </source>
</evidence>
<evidence type="ECO:0000313" key="18">
    <source>
        <dbReference type="EMBL" id="MCW1913958.1"/>
    </source>
</evidence>
<evidence type="ECO:0000313" key="19">
    <source>
        <dbReference type="Proteomes" id="UP001165653"/>
    </source>
</evidence>
<keyword evidence="14" id="KW-0449">Lipoprotein</keyword>
<dbReference type="Gene3D" id="3.10.560.10">
    <property type="entry name" value="Outer membrane lipoprotein wza domain like"/>
    <property type="match status" value="1"/>
</dbReference>
<organism evidence="18 19">
    <name type="scientific">Luteolibacter rhizosphaerae</name>
    <dbReference type="NCBI Taxonomy" id="2989719"/>
    <lineage>
        <taxon>Bacteria</taxon>
        <taxon>Pseudomonadati</taxon>
        <taxon>Verrucomicrobiota</taxon>
        <taxon>Verrucomicrobiia</taxon>
        <taxon>Verrucomicrobiales</taxon>
        <taxon>Verrucomicrobiaceae</taxon>
        <taxon>Luteolibacter</taxon>
    </lineage>
</organism>
<evidence type="ECO:0000256" key="8">
    <source>
        <dbReference type="ARBA" id="ARBA00023047"/>
    </source>
</evidence>
<feature type="chain" id="PRO_5046428978" evidence="15">
    <location>
        <begin position="18"/>
        <end position="197"/>
    </location>
</feature>
<evidence type="ECO:0000256" key="6">
    <source>
        <dbReference type="ARBA" id="ARBA00022692"/>
    </source>
</evidence>
<feature type="domain" description="SLBB" evidence="17">
    <location>
        <begin position="113"/>
        <end position="192"/>
    </location>
</feature>
<dbReference type="Gene3D" id="3.30.1950.10">
    <property type="entry name" value="wza like domain"/>
    <property type="match status" value="1"/>
</dbReference>
<comment type="caution">
    <text evidence="18">The sequence shown here is derived from an EMBL/GenBank/DDBJ whole genome shotgun (WGS) entry which is preliminary data.</text>
</comment>